<organism evidence="2 3">
    <name type="scientific">Azospira oryzae (strain ATCC BAA-33 / DSM 13638 / PS)</name>
    <name type="common">Dechlorosoma suillum</name>
    <dbReference type="NCBI Taxonomy" id="640081"/>
    <lineage>
        <taxon>Bacteria</taxon>
        <taxon>Pseudomonadati</taxon>
        <taxon>Pseudomonadota</taxon>
        <taxon>Betaproteobacteria</taxon>
        <taxon>Rhodocyclales</taxon>
        <taxon>Rhodocyclaceae</taxon>
        <taxon>Azospira</taxon>
    </lineage>
</organism>
<dbReference type="STRING" id="640081.Dsui_0214"/>
<dbReference type="OrthoDB" id="192249at2"/>
<dbReference type="KEGG" id="dsu:Dsui_0214"/>
<dbReference type="AlphaFoldDB" id="G8QMQ4"/>
<dbReference type="Gene3D" id="3.90.1720.10">
    <property type="entry name" value="endopeptidase domain like (from Nostoc punctiforme)"/>
    <property type="match status" value="1"/>
</dbReference>
<dbReference type="eggNOG" id="COG3409">
    <property type="taxonomic scope" value="Bacteria"/>
</dbReference>
<dbReference type="InterPro" id="IPR007921">
    <property type="entry name" value="CHAP_dom"/>
</dbReference>
<sequence length="163" mass="17579">MQEPNWLTEARRHLGVAEIPGPKHNPVIQSWLHKLRAWWDDDETPWCGVFVAACMDTVGIQLPANWMRAKVWADWGSRLSAPVPGCVVVFERQGGGHVGFVVGRTAGGNLMVLGGNQGNRVSIAPFDRTRAVAYVWPAGVPMPPHAVLAVLDAGGAPLSTNEA</sequence>
<evidence type="ECO:0000313" key="3">
    <source>
        <dbReference type="Proteomes" id="UP000005633"/>
    </source>
</evidence>
<dbReference type="Pfam" id="PF05257">
    <property type="entry name" value="CHAP"/>
    <property type="match status" value="1"/>
</dbReference>
<feature type="domain" description="Peptidase C51" evidence="1">
    <location>
        <begin position="39"/>
        <end position="116"/>
    </location>
</feature>
<evidence type="ECO:0000313" key="2">
    <source>
        <dbReference type="EMBL" id="AEV24634.1"/>
    </source>
</evidence>
<dbReference type="InterPro" id="IPR013423">
    <property type="entry name" value="CHP02594"/>
</dbReference>
<proteinExistence type="predicted"/>
<gene>
    <name evidence="2" type="ordered locus">Dsui_0214</name>
</gene>
<name>G8QMQ4_AZOOP</name>
<dbReference type="RefSeq" id="WP_014235336.1">
    <property type="nucleotide sequence ID" value="NC_016616.1"/>
</dbReference>
<dbReference type="Proteomes" id="UP000005633">
    <property type="component" value="Chromosome"/>
</dbReference>
<reference evidence="2 3" key="1">
    <citation type="journal article" date="2012" name="J. Bacteriol.">
        <title>Complete genome sequence of the anaerobic perchlorate-reducing bacterium Azospira suillum strain PS.</title>
        <authorList>
            <person name="Byrne-Bailey K.G."/>
            <person name="Coates J.D."/>
        </authorList>
    </citation>
    <scope>NUCLEOTIDE SEQUENCE [LARGE SCALE GENOMIC DNA]</scope>
    <source>
        <strain evidence="3">ATCC BAA-33 / DSM 13638 / PS</strain>
    </source>
</reference>
<dbReference type="SUPFAM" id="SSF54001">
    <property type="entry name" value="Cysteine proteinases"/>
    <property type="match status" value="1"/>
</dbReference>
<evidence type="ECO:0000259" key="1">
    <source>
        <dbReference type="Pfam" id="PF05257"/>
    </source>
</evidence>
<dbReference type="HOGENOM" id="CLU_100188_1_0_4"/>
<accession>G8QMQ4</accession>
<dbReference type="EMBL" id="CP003153">
    <property type="protein sequence ID" value="AEV24634.1"/>
    <property type="molecule type" value="Genomic_DNA"/>
</dbReference>
<protein>
    <submittedName>
        <fullName evidence="2">TIGR02594 family protein</fullName>
    </submittedName>
</protein>
<dbReference type="NCBIfam" id="TIGR02594">
    <property type="entry name" value="TIGR02594 family protein"/>
    <property type="match status" value="1"/>
</dbReference>
<dbReference type="InterPro" id="IPR038765">
    <property type="entry name" value="Papain-like_cys_pep_sf"/>
</dbReference>